<name>A0A1R1BPF3_PAEAM</name>
<evidence type="ECO:0000256" key="2">
    <source>
        <dbReference type="ARBA" id="ARBA00023125"/>
    </source>
</evidence>
<dbReference type="Pfam" id="PF12833">
    <property type="entry name" value="HTH_18"/>
    <property type="match status" value="1"/>
</dbReference>
<evidence type="ECO:0000313" key="6">
    <source>
        <dbReference type="EMBL" id="OMF11749.1"/>
    </source>
</evidence>
<dbReference type="PROSITE" id="PS01124">
    <property type="entry name" value="HTH_ARAC_FAMILY_2"/>
    <property type="match status" value="1"/>
</dbReference>
<dbReference type="EMBL" id="MRTJ01000009">
    <property type="protein sequence ID" value="OMF11749.1"/>
    <property type="molecule type" value="Genomic_DNA"/>
</dbReference>
<dbReference type="Gene3D" id="1.10.10.60">
    <property type="entry name" value="Homeodomain-like"/>
    <property type="match status" value="2"/>
</dbReference>
<gene>
    <name evidence="6" type="ORF">BK131_19940</name>
</gene>
<dbReference type="InterPro" id="IPR018060">
    <property type="entry name" value="HTH_AraC"/>
</dbReference>
<sequence>MRRIMHTVQSILDRWFATNGYLKRLIWLGCMSVVIPVVLAGSAYYHFSMIKLTGQFQDNNMASLNLLKDRVENILSNIEHESMQLASGPLMRNALGNANYESDYFLHLDLLELFQLHKNTNNLIEEMIYFDGKTDMVLSHYYGLVPLVDYREKQDMKVALEGSQGAGWMYLPGSGEAGYISYVRQLPIMGQGPPSGVIILQMKEQALRSLLRSYSVSLEDQSLAILNSDQRIILHTDGPQAIGTAVSDDAILQQIAYLEGRERSGHDVLKGEQGNELVAYVGASMGRTYVSQLPEREMIAQLNWIRVLILICVSIFVFVGLLLTWFSSRLAYNPIQQLLRYGEHLRRNGQESTPQGNEIEYIRSSLSYLNDQTEKLNRYIEGIQPDLRDRFFQKLLQFSGSWRGTPFAEECARHDVSTEGQYIVLVVKVENLVKKKRFLPSEGPVIVFALKNVMDELLSQNDDLKGYVVDKNDSDSVAILHFDAEMSSVDIRQRVCRYAEDIHDALNQYLSFSATVGVGRSVQLETVAESFREAQLALQYRLFDDAENVLFYEDIVAIERNPVFMYPREMETEMMESLWNGTLSEAEDVLHRFSKRVRGSESYTIMIQGYHMLLSAIIQYMETKGPGMLERLGGNLFDQLQENQTSREMHDWFIGVLFPLCIEISQDFRTHSSRHIVQRVCEHLNFQPEGVQSLSDCAELVNVSPSYLSRLFKKEMGVSFIEYLMNMKVQKAKQLLKDTDCTITEIAEKVGYSERNLNRAFQRFVHMSPNQYRMSVR</sequence>
<dbReference type="GO" id="GO:0043565">
    <property type="term" value="F:sequence-specific DNA binding"/>
    <property type="evidence" value="ECO:0007669"/>
    <property type="project" value="InterPro"/>
</dbReference>
<keyword evidence="2" id="KW-0238">DNA-binding</keyword>
<dbReference type="SUPFAM" id="SSF46689">
    <property type="entry name" value="Homeodomain-like"/>
    <property type="match status" value="2"/>
</dbReference>
<evidence type="ECO:0000256" key="3">
    <source>
        <dbReference type="ARBA" id="ARBA00023163"/>
    </source>
</evidence>
<feature type="transmembrane region" description="Helical" evidence="4">
    <location>
        <begin position="25"/>
        <end position="47"/>
    </location>
</feature>
<protein>
    <submittedName>
        <fullName evidence="6">AraC family transcriptional regulator</fullName>
    </submittedName>
</protein>
<proteinExistence type="predicted"/>
<dbReference type="SMART" id="SM00342">
    <property type="entry name" value="HTH_ARAC"/>
    <property type="match status" value="1"/>
</dbReference>
<keyword evidence="4" id="KW-0472">Membrane</keyword>
<dbReference type="AlphaFoldDB" id="A0A1R1BPF3"/>
<dbReference type="Pfam" id="PF17853">
    <property type="entry name" value="GGDEF_2"/>
    <property type="match status" value="1"/>
</dbReference>
<keyword evidence="3" id="KW-0804">Transcription</keyword>
<dbReference type="PANTHER" id="PTHR43280:SF28">
    <property type="entry name" value="HTH-TYPE TRANSCRIPTIONAL ACTIVATOR RHAS"/>
    <property type="match status" value="1"/>
</dbReference>
<keyword evidence="4" id="KW-0812">Transmembrane</keyword>
<evidence type="ECO:0000313" key="7">
    <source>
        <dbReference type="Proteomes" id="UP000187134"/>
    </source>
</evidence>
<keyword evidence="4" id="KW-1133">Transmembrane helix</keyword>
<dbReference type="PANTHER" id="PTHR43280">
    <property type="entry name" value="ARAC-FAMILY TRANSCRIPTIONAL REGULATOR"/>
    <property type="match status" value="1"/>
</dbReference>
<organism evidence="6 7">
    <name type="scientific">Paenibacillus amylolyticus</name>
    <dbReference type="NCBI Taxonomy" id="1451"/>
    <lineage>
        <taxon>Bacteria</taxon>
        <taxon>Bacillati</taxon>
        <taxon>Bacillota</taxon>
        <taxon>Bacilli</taxon>
        <taxon>Bacillales</taxon>
        <taxon>Paenibacillaceae</taxon>
        <taxon>Paenibacillus</taxon>
    </lineage>
</organism>
<feature type="domain" description="HTH araC/xylS-type" evidence="5">
    <location>
        <begin position="674"/>
        <end position="775"/>
    </location>
</feature>
<accession>A0A1R1BPF3</accession>
<dbReference type="InterPro" id="IPR041522">
    <property type="entry name" value="CdaR_GGDEF"/>
</dbReference>
<reference evidence="6 7" key="1">
    <citation type="submission" date="2016-11" db="EMBL/GenBank/DDBJ databases">
        <title>Paenibacillus species isolates.</title>
        <authorList>
            <person name="Beno S.M."/>
        </authorList>
    </citation>
    <scope>NUCLEOTIDE SEQUENCE [LARGE SCALE GENOMIC DNA]</scope>
    <source>
        <strain evidence="6 7">FSL H8-0246</strain>
    </source>
</reference>
<dbReference type="OrthoDB" id="1975037at2"/>
<dbReference type="RefSeq" id="WP_076332968.1">
    <property type="nucleotide sequence ID" value="NZ_MRTJ01000009.1"/>
</dbReference>
<dbReference type="InterPro" id="IPR009057">
    <property type="entry name" value="Homeodomain-like_sf"/>
</dbReference>
<evidence type="ECO:0000256" key="4">
    <source>
        <dbReference type="SAM" id="Phobius"/>
    </source>
</evidence>
<evidence type="ECO:0000256" key="1">
    <source>
        <dbReference type="ARBA" id="ARBA00023015"/>
    </source>
</evidence>
<evidence type="ECO:0000259" key="5">
    <source>
        <dbReference type="PROSITE" id="PS01124"/>
    </source>
</evidence>
<dbReference type="GO" id="GO:0003700">
    <property type="term" value="F:DNA-binding transcription factor activity"/>
    <property type="evidence" value="ECO:0007669"/>
    <property type="project" value="InterPro"/>
</dbReference>
<dbReference type="Proteomes" id="UP000187134">
    <property type="component" value="Unassembled WGS sequence"/>
</dbReference>
<comment type="caution">
    <text evidence="6">The sequence shown here is derived from an EMBL/GenBank/DDBJ whole genome shotgun (WGS) entry which is preliminary data.</text>
</comment>
<feature type="transmembrane region" description="Helical" evidence="4">
    <location>
        <begin position="304"/>
        <end position="326"/>
    </location>
</feature>
<keyword evidence="1" id="KW-0805">Transcription regulation</keyword>